<feature type="binding site" evidence="11">
    <location>
        <position position="296"/>
    </location>
    <ligand>
        <name>Ca(2+)</name>
        <dbReference type="ChEBI" id="CHEBI:29108"/>
        <label>3</label>
    </ligand>
</feature>
<feature type="binding site" evidence="11">
    <location>
        <position position="549"/>
    </location>
    <ligand>
        <name>Ca(2+)</name>
        <dbReference type="ChEBI" id="CHEBI:29108"/>
        <label>5</label>
    </ligand>
</feature>
<dbReference type="CDD" id="cd04278">
    <property type="entry name" value="ZnMc_MMP"/>
    <property type="match status" value="1"/>
</dbReference>
<feature type="binding site" evidence="11">
    <location>
        <position position="315"/>
    </location>
    <ligand>
        <name>Ca(2+)</name>
        <dbReference type="ChEBI" id="CHEBI:29108"/>
        <label>2</label>
    </ligand>
</feature>
<evidence type="ECO:0000256" key="4">
    <source>
        <dbReference type="ARBA" id="ARBA00022729"/>
    </source>
</evidence>
<dbReference type="Proteomes" id="UP001652628">
    <property type="component" value="Chromosome 2R"/>
</dbReference>
<proteinExistence type="inferred from homology"/>
<dbReference type="SUPFAM" id="SSF50923">
    <property type="entry name" value="Hemopexin-like domain"/>
    <property type="match status" value="1"/>
</dbReference>
<evidence type="ECO:0000256" key="1">
    <source>
        <dbReference type="ARBA" id="ARBA00010370"/>
    </source>
</evidence>
<keyword evidence="5" id="KW-0677">Repeat</keyword>
<dbReference type="PROSITE" id="PS51642">
    <property type="entry name" value="HEMOPEXIN_2"/>
    <property type="match status" value="4"/>
</dbReference>
<feature type="compositionally biased region" description="Low complexity" evidence="14">
    <location>
        <begin position="506"/>
        <end position="519"/>
    </location>
</feature>
<evidence type="ECO:0000256" key="13">
    <source>
        <dbReference type="PROSITE-ProRule" id="PRU01011"/>
    </source>
</evidence>
<evidence type="ECO:0000256" key="8">
    <source>
        <dbReference type="ARBA" id="ARBA00023049"/>
    </source>
</evidence>
<evidence type="ECO:0000256" key="3">
    <source>
        <dbReference type="ARBA" id="ARBA00022723"/>
    </source>
</evidence>
<dbReference type="GO" id="GO:0005615">
    <property type="term" value="C:extracellular space"/>
    <property type="evidence" value="ECO:0007669"/>
    <property type="project" value="TreeGrafter"/>
</dbReference>
<dbReference type="PRINTS" id="PR00138">
    <property type="entry name" value="MATRIXIN"/>
</dbReference>
<keyword evidence="9" id="KW-0865">Zymogen</keyword>
<evidence type="ECO:0000256" key="2">
    <source>
        <dbReference type="ARBA" id="ARBA00022670"/>
    </source>
</evidence>
<feature type="binding site" evidence="11">
    <location>
        <position position="547"/>
    </location>
    <ligand>
        <name>Ca(2+)</name>
        <dbReference type="ChEBI" id="CHEBI:29108"/>
        <label>4</label>
    </ligand>
</feature>
<dbReference type="SMART" id="SM00235">
    <property type="entry name" value="ZnMc"/>
    <property type="match status" value="1"/>
</dbReference>
<keyword evidence="6" id="KW-0378">Hydrolase</keyword>
<evidence type="ECO:0000259" key="15">
    <source>
        <dbReference type="SMART" id="SM00235"/>
    </source>
</evidence>
<dbReference type="GO" id="GO:0004222">
    <property type="term" value="F:metalloendopeptidase activity"/>
    <property type="evidence" value="ECO:0007669"/>
    <property type="project" value="InterPro"/>
</dbReference>
<feature type="binding site" evidence="11">
    <location>
        <position position="690"/>
    </location>
    <ligand>
        <name>Ca(2+)</name>
        <dbReference type="ChEBI" id="CHEBI:29108"/>
        <label>4</label>
    </ligand>
</feature>
<dbReference type="InterPro" id="IPR033739">
    <property type="entry name" value="M10A_MMP"/>
</dbReference>
<evidence type="ECO:0000256" key="14">
    <source>
        <dbReference type="SAM" id="MobiDB-lite"/>
    </source>
</evidence>
<dbReference type="InterPro" id="IPR036375">
    <property type="entry name" value="Hemopexin-like_dom_sf"/>
</dbReference>
<name>A0AB39Z7W8_DROSZ</name>
<dbReference type="InterPro" id="IPR006026">
    <property type="entry name" value="Peptidase_Metallo"/>
</dbReference>
<evidence type="ECO:0000256" key="10">
    <source>
        <dbReference type="PIRSR" id="PIRSR621190-1"/>
    </source>
</evidence>
<feature type="binding site" evidence="11">
    <location>
        <position position="348"/>
    </location>
    <ligand>
        <name>Zn(2+)</name>
        <dbReference type="ChEBI" id="CHEBI:29105"/>
        <label>2</label>
        <note>catalytic</note>
    </ligand>
</feature>
<evidence type="ECO:0000256" key="11">
    <source>
        <dbReference type="PIRSR" id="PIRSR621190-2"/>
    </source>
</evidence>
<feature type="binding site" evidence="11">
    <location>
        <position position="319"/>
    </location>
    <ligand>
        <name>Ca(2+)</name>
        <dbReference type="ChEBI" id="CHEBI:29108"/>
        <label>3</label>
    </ligand>
</feature>
<keyword evidence="7 11" id="KW-0862">Zinc</keyword>
<comment type="cofactor">
    <cofactor evidence="11">
        <name>Zn(2+)</name>
        <dbReference type="ChEBI" id="CHEBI:29105"/>
    </cofactor>
    <text evidence="11">Binds 2 Zn(2+) ions per subunit.</text>
</comment>
<keyword evidence="11" id="KW-0106">Calcium</keyword>
<comment type="cofactor">
    <cofactor evidence="11">
        <name>Ca(2+)</name>
        <dbReference type="ChEBI" id="CHEBI:29108"/>
    </cofactor>
    <text evidence="11">Can bind about 5 Ca(2+) ions per subunit.</text>
</comment>
<dbReference type="GO" id="GO:0006508">
    <property type="term" value="P:proteolysis"/>
    <property type="evidence" value="ECO:0007669"/>
    <property type="project" value="UniProtKB-KW"/>
</dbReference>
<reference evidence="17" key="1">
    <citation type="submission" date="2025-08" db="UniProtKB">
        <authorList>
            <consortium name="RefSeq"/>
        </authorList>
    </citation>
    <scope>IDENTIFICATION</scope>
</reference>
<dbReference type="InterPro" id="IPR021190">
    <property type="entry name" value="Pept_M10A"/>
</dbReference>
<dbReference type="InterPro" id="IPR018487">
    <property type="entry name" value="Hemopexin-like_repeat"/>
</dbReference>
<dbReference type="GO" id="GO:0008270">
    <property type="term" value="F:zinc ion binding"/>
    <property type="evidence" value="ECO:0007669"/>
    <property type="project" value="InterPro"/>
</dbReference>
<keyword evidence="3 11" id="KW-0479">Metal-binding</keyword>
<dbReference type="SUPFAM" id="SSF47090">
    <property type="entry name" value="PGBD-like"/>
    <property type="match status" value="1"/>
</dbReference>
<dbReference type="SUPFAM" id="SSF55486">
    <property type="entry name" value="Metalloproteases ('zincins'), catalytic domain"/>
    <property type="match status" value="1"/>
</dbReference>
<feature type="repeat" description="Hemopexin" evidence="13">
    <location>
        <begin position="686"/>
        <end position="733"/>
    </location>
</feature>
<dbReference type="Pfam" id="PF00045">
    <property type="entry name" value="Hemopexin"/>
    <property type="match status" value="3"/>
</dbReference>
<comment type="similarity">
    <text evidence="1">Belongs to the peptidase M10A family.</text>
</comment>
<feature type="active site" evidence="10">
    <location>
        <position position="345"/>
    </location>
</feature>
<feature type="disulfide bond" evidence="12">
    <location>
        <begin position="542"/>
        <end position="733"/>
    </location>
</feature>
<feature type="binding site" evidence="11">
    <location>
        <position position="317"/>
    </location>
    <ligand>
        <name>Zn(2+)</name>
        <dbReference type="ChEBI" id="CHEBI:29105"/>
        <label>1</label>
    </ligand>
</feature>
<dbReference type="InterPro" id="IPR036365">
    <property type="entry name" value="PGBD-like_sf"/>
</dbReference>
<evidence type="ECO:0000256" key="7">
    <source>
        <dbReference type="ARBA" id="ARBA00022833"/>
    </source>
</evidence>
<feature type="binding site" evidence="11">
    <location>
        <position position="322"/>
    </location>
    <ligand>
        <name>Ca(2+)</name>
        <dbReference type="ChEBI" id="CHEBI:29108"/>
        <label>1</label>
    </ligand>
</feature>
<sequence>MLPAICVRAANAHVCLCQPPRTKNHNENKAKVKSSIPCLSSGIVSPAHQLIRPRKKIKKNCCDPSDRGKVLECSLYRERKRAGKSRKMSSTSVVVVLLALVPLASCIQDLSLPHQRSPPTSEQLDMQTTKPLSHDILYNYLMQFDYLPKSSLESGNLLSDVKLTQAIENLQTFGNIPVTGKIDAATARLIQKPRCGVGDDQSANSFSPDNLYHDSGHGLRVRRYVLQGPKWSRTDLTWSLVNRTMPDAQKVRMMVSRALSVWENNSKLTFREVYSDQADIQIVFARLQHGDGYKFDGPGQVLAHAFYPGEGRGGDAHFDADETWDFDGGADDSRGTNFLNVALHELGHSLGLGHSSDVNAIMYPWYQNNEVDGKLPDDDRHGIQELYGSKEKTWGPYRPRPTTTSTTTTTMRTMSYYPDKPVYRPNKERERARDRQEQERKRQAQERQEQEDRRREREWERQRQERERQERERQDRDRQDRDRQDRKRLEWERAERERNTSQNPVTRPTPTTRRPTTRPYQNGWHRQSHHHNKPRKPKPDTCMTSYDAISMIRGELFIFRGPFLWRIGASGLYPGYPTETRRHWSALPENLTKVDAVYENKQRQIVFFIGREYYVFNSVNLAPGFPKPLSNLGLPSTLSHIDASFVWGHNNNTFFTSGTLYWRFNDTTGQVDPFYPRDMSIWSGVGYNIDTAFQYLDGKTYFFKNLGYWEFSDDLMKVAHARPKLSSRKWMQCARSANEVDDEQRYTASLVSGENEGDGSEETGRSGAREHRISLFLLPILLIALTICRS</sequence>
<keyword evidence="16" id="KW-1185">Reference proteome</keyword>
<feature type="repeat" description="Hemopexin" evidence="13">
    <location>
        <begin position="591"/>
        <end position="636"/>
    </location>
</feature>
<dbReference type="CDD" id="cd00094">
    <property type="entry name" value="HX"/>
    <property type="match status" value="1"/>
</dbReference>
<evidence type="ECO:0000313" key="16">
    <source>
        <dbReference type="Proteomes" id="UP001652628"/>
    </source>
</evidence>
<dbReference type="InterPro" id="IPR024079">
    <property type="entry name" value="MetalloPept_cat_dom_sf"/>
</dbReference>
<feature type="compositionally biased region" description="Low complexity" evidence="14">
    <location>
        <begin position="396"/>
        <end position="418"/>
    </location>
</feature>
<keyword evidence="4" id="KW-0732">Signal</keyword>
<dbReference type="GO" id="GO:0030198">
    <property type="term" value="P:extracellular matrix organization"/>
    <property type="evidence" value="ECO:0007669"/>
    <property type="project" value="TreeGrafter"/>
</dbReference>
<dbReference type="SMART" id="SM00120">
    <property type="entry name" value="HX"/>
    <property type="match status" value="4"/>
</dbReference>
<feature type="binding site" evidence="11">
    <location>
        <position position="279"/>
    </location>
    <ligand>
        <name>Ca(2+)</name>
        <dbReference type="ChEBI" id="CHEBI:29108"/>
        <label>2</label>
    </ligand>
</feature>
<feature type="binding site" evidence="11">
    <location>
        <position position="313"/>
    </location>
    <ligand>
        <name>Ca(2+)</name>
        <dbReference type="ChEBI" id="CHEBI:29108"/>
        <label>2</label>
    </ligand>
</feature>
<feature type="binding site" evidence="11">
    <location>
        <position position="354"/>
    </location>
    <ligand>
        <name>Zn(2+)</name>
        <dbReference type="ChEBI" id="CHEBI:29105"/>
        <label>2</label>
        <note>catalytic</note>
    </ligand>
</feature>
<feature type="repeat" description="Hemopexin" evidence="13">
    <location>
        <begin position="539"/>
        <end position="587"/>
    </location>
</feature>
<dbReference type="AlphaFoldDB" id="A0AB39Z7W8"/>
<evidence type="ECO:0000256" key="5">
    <source>
        <dbReference type="ARBA" id="ARBA00022737"/>
    </source>
</evidence>
<keyword evidence="2" id="KW-0645">Protease</keyword>
<feature type="binding site" evidence="11">
    <location>
        <position position="291"/>
    </location>
    <ligand>
        <name>Zn(2+)</name>
        <dbReference type="ChEBI" id="CHEBI:29105"/>
        <label>1</label>
    </ligand>
</feature>
<feature type="compositionally biased region" description="Basic and acidic residues" evidence="14">
    <location>
        <begin position="421"/>
        <end position="499"/>
    </location>
</feature>
<gene>
    <name evidence="17" type="primary">Mmp2</name>
</gene>
<dbReference type="InterPro" id="IPR001818">
    <property type="entry name" value="Pept_M10_metallopeptidase"/>
</dbReference>
<feature type="binding site" description="in inhibited form" evidence="11">
    <location>
        <position position="195"/>
    </location>
    <ligand>
        <name>Zn(2+)</name>
        <dbReference type="ChEBI" id="CHEBI:29105"/>
        <label>2</label>
        <note>catalytic</note>
    </ligand>
</feature>
<evidence type="ECO:0000313" key="17">
    <source>
        <dbReference type="RefSeq" id="XP_016929811.3"/>
    </source>
</evidence>
<evidence type="ECO:0000256" key="6">
    <source>
        <dbReference type="ARBA" id="ARBA00022801"/>
    </source>
</evidence>
<feature type="binding site" evidence="11">
    <location>
        <position position="304"/>
    </location>
    <ligand>
        <name>Zn(2+)</name>
        <dbReference type="ChEBI" id="CHEBI:29105"/>
        <label>1</label>
    </ligand>
</feature>
<feature type="repeat" description="Hemopexin" evidence="13">
    <location>
        <begin position="638"/>
        <end position="685"/>
    </location>
</feature>
<feature type="compositionally biased region" description="Basic residues" evidence="14">
    <location>
        <begin position="526"/>
        <end position="536"/>
    </location>
</feature>
<protein>
    <submittedName>
        <fullName evidence="17">Matrix metalloproteinase-2 isoform X1</fullName>
    </submittedName>
</protein>
<dbReference type="PANTHER" id="PTHR10201">
    <property type="entry name" value="MATRIX METALLOPROTEINASE"/>
    <property type="match status" value="1"/>
</dbReference>
<feature type="binding site" evidence="11">
    <location>
        <position position="322"/>
    </location>
    <ligand>
        <name>Ca(2+)</name>
        <dbReference type="ChEBI" id="CHEBI:29108"/>
        <label>3</label>
    </ligand>
</feature>
<evidence type="ECO:0000256" key="9">
    <source>
        <dbReference type="ARBA" id="ARBA00023145"/>
    </source>
</evidence>
<dbReference type="RefSeq" id="XP_016929811.3">
    <property type="nucleotide sequence ID" value="XM_017074322.4"/>
</dbReference>
<dbReference type="Gene3D" id="2.110.10.10">
    <property type="entry name" value="Hemopexin-like domain"/>
    <property type="match status" value="1"/>
</dbReference>
<feature type="binding site" evidence="11">
    <location>
        <position position="297"/>
    </location>
    <ligand>
        <name>Ca(2+)</name>
        <dbReference type="ChEBI" id="CHEBI:29108"/>
        <label>3</label>
    </ligand>
</feature>
<keyword evidence="8 17" id="KW-0482">Metalloprotease</keyword>
<feature type="binding site" evidence="11">
    <location>
        <position position="595"/>
    </location>
    <ligand>
        <name>Ca(2+)</name>
        <dbReference type="ChEBI" id="CHEBI:29108"/>
        <label>4</label>
    </ligand>
</feature>
<evidence type="ECO:0000256" key="12">
    <source>
        <dbReference type="PIRSR" id="PIRSR621190-3"/>
    </source>
</evidence>
<dbReference type="Gene3D" id="3.40.390.10">
    <property type="entry name" value="Collagenase (Catalytic Domain)"/>
    <property type="match status" value="1"/>
</dbReference>
<dbReference type="GeneID" id="108009739"/>
<feature type="region of interest" description="Disordered" evidence="14">
    <location>
        <begin position="387"/>
        <end position="541"/>
    </location>
</feature>
<organism evidence="16 17">
    <name type="scientific">Drosophila suzukii</name>
    <name type="common">Spotted-wing drosophila fruit fly</name>
    <dbReference type="NCBI Taxonomy" id="28584"/>
    <lineage>
        <taxon>Eukaryota</taxon>
        <taxon>Metazoa</taxon>
        <taxon>Ecdysozoa</taxon>
        <taxon>Arthropoda</taxon>
        <taxon>Hexapoda</taxon>
        <taxon>Insecta</taxon>
        <taxon>Pterygota</taxon>
        <taxon>Neoptera</taxon>
        <taxon>Endopterygota</taxon>
        <taxon>Diptera</taxon>
        <taxon>Brachycera</taxon>
        <taxon>Muscomorpha</taxon>
        <taxon>Ephydroidea</taxon>
        <taxon>Drosophilidae</taxon>
        <taxon>Drosophila</taxon>
        <taxon>Sophophora</taxon>
    </lineage>
</organism>
<feature type="domain" description="Peptidase metallopeptidase" evidence="15">
    <location>
        <begin position="227"/>
        <end position="389"/>
    </location>
</feature>
<accession>A0AB39Z7W8</accession>
<dbReference type="Pfam" id="PF00413">
    <property type="entry name" value="Peptidase_M10"/>
    <property type="match status" value="1"/>
</dbReference>
<feature type="binding site" evidence="11">
    <location>
        <position position="289"/>
    </location>
    <ligand>
        <name>Zn(2+)</name>
        <dbReference type="ChEBI" id="CHEBI:29105"/>
        <label>1</label>
    </ligand>
</feature>
<dbReference type="GO" id="GO:0030574">
    <property type="term" value="P:collagen catabolic process"/>
    <property type="evidence" value="ECO:0007669"/>
    <property type="project" value="TreeGrafter"/>
</dbReference>
<feature type="binding site" evidence="11">
    <location>
        <position position="344"/>
    </location>
    <ligand>
        <name>Zn(2+)</name>
        <dbReference type="ChEBI" id="CHEBI:29105"/>
        <label>2</label>
        <note>catalytic</note>
    </ligand>
</feature>
<dbReference type="GO" id="GO:0031012">
    <property type="term" value="C:extracellular matrix"/>
    <property type="evidence" value="ECO:0007669"/>
    <property type="project" value="InterPro"/>
</dbReference>
<dbReference type="PANTHER" id="PTHR10201:SF291">
    <property type="entry name" value="MATRIX METALLOPROTEINASE 1, ISOFORM C-RELATED"/>
    <property type="match status" value="1"/>
</dbReference>
<feature type="binding site" evidence="11">
    <location>
        <position position="362"/>
    </location>
    <ligand>
        <name>Zn(2+)</name>
        <dbReference type="ChEBI" id="CHEBI:29105"/>
        <label>2</label>
        <note>catalytic</note>
    </ligand>
</feature>
<keyword evidence="12" id="KW-1015">Disulfide bond</keyword>
<dbReference type="InterPro" id="IPR000585">
    <property type="entry name" value="Hemopexin-like_dom"/>
</dbReference>